<sequence length="101" mass="10897">MLCAIGGKTSCNISHCSHLCCDIAFQFQMPWVNPASFAILSAKCSLGLEHVKMRKNDSMDGDGSSTKPKTIADLFNTFQLLQDPTAFTKASAIMPPKTGVK</sequence>
<reference evidence="1" key="1">
    <citation type="submission" date="2022-01" db="EMBL/GenBank/DDBJ databases">
        <authorList>
            <person name="King R."/>
        </authorList>
    </citation>
    <scope>NUCLEOTIDE SEQUENCE</scope>
</reference>
<evidence type="ECO:0000313" key="2">
    <source>
        <dbReference type="Proteomes" id="UP001152798"/>
    </source>
</evidence>
<keyword evidence="2" id="KW-1185">Reference proteome</keyword>
<dbReference type="EMBL" id="OV725077">
    <property type="protein sequence ID" value="CAH1390407.1"/>
    <property type="molecule type" value="Genomic_DNA"/>
</dbReference>
<organism evidence="1 2">
    <name type="scientific">Nezara viridula</name>
    <name type="common">Southern green stink bug</name>
    <name type="synonym">Cimex viridulus</name>
    <dbReference type="NCBI Taxonomy" id="85310"/>
    <lineage>
        <taxon>Eukaryota</taxon>
        <taxon>Metazoa</taxon>
        <taxon>Ecdysozoa</taxon>
        <taxon>Arthropoda</taxon>
        <taxon>Hexapoda</taxon>
        <taxon>Insecta</taxon>
        <taxon>Pterygota</taxon>
        <taxon>Neoptera</taxon>
        <taxon>Paraneoptera</taxon>
        <taxon>Hemiptera</taxon>
        <taxon>Heteroptera</taxon>
        <taxon>Panheteroptera</taxon>
        <taxon>Pentatomomorpha</taxon>
        <taxon>Pentatomoidea</taxon>
        <taxon>Pentatomidae</taxon>
        <taxon>Pentatominae</taxon>
        <taxon>Nezara</taxon>
    </lineage>
</organism>
<accession>A0A9P0H2Q1</accession>
<proteinExistence type="predicted"/>
<dbReference type="Proteomes" id="UP001152798">
    <property type="component" value="Chromosome 1"/>
</dbReference>
<gene>
    <name evidence="1" type="ORF">NEZAVI_LOCUS1615</name>
</gene>
<dbReference type="AlphaFoldDB" id="A0A9P0H2Q1"/>
<name>A0A9P0H2Q1_NEZVI</name>
<protein>
    <submittedName>
        <fullName evidence="1">Uncharacterized protein</fullName>
    </submittedName>
</protein>
<evidence type="ECO:0000313" key="1">
    <source>
        <dbReference type="EMBL" id="CAH1390407.1"/>
    </source>
</evidence>